<reference evidence="1" key="2">
    <citation type="journal article" date="2023" name="Int. J. Mol. Sci.">
        <title>De Novo Assembly and Annotation of 11 Diverse Shrub Willow (Salix) Genomes Reveals Novel Gene Organization in Sex-Linked Regions.</title>
        <authorList>
            <person name="Hyden B."/>
            <person name="Feng K."/>
            <person name="Yates T.B."/>
            <person name="Jawdy S."/>
            <person name="Cereghino C."/>
            <person name="Smart L.B."/>
            <person name="Muchero W."/>
        </authorList>
    </citation>
    <scope>NUCLEOTIDE SEQUENCE [LARGE SCALE GENOMIC DNA]</scope>
    <source>
        <tissue evidence="1">Shoot tip</tissue>
    </source>
</reference>
<gene>
    <name evidence="1" type="ORF">OIU85_019552</name>
</gene>
<evidence type="ECO:0000313" key="1">
    <source>
        <dbReference type="EMBL" id="KAJ6737500.1"/>
    </source>
</evidence>
<protein>
    <recommendedName>
        <fullName evidence="3">F-box associated domain-containing protein</fullName>
    </recommendedName>
</protein>
<organism evidence="1 2">
    <name type="scientific">Salix viminalis</name>
    <name type="common">Common osier</name>
    <name type="synonym">Basket willow</name>
    <dbReference type="NCBI Taxonomy" id="40686"/>
    <lineage>
        <taxon>Eukaryota</taxon>
        <taxon>Viridiplantae</taxon>
        <taxon>Streptophyta</taxon>
        <taxon>Embryophyta</taxon>
        <taxon>Tracheophyta</taxon>
        <taxon>Spermatophyta</taxon>
        <taxon>Magnoliopsida</taxon>
        <taxon>eudicotyledons</taxon>
        <taxon>Gunneridae</taxon>
        <taxon>Pentapetalae</taxon>
        <taxon>rosids</taxon>
        <taxon>fabids</taxon>
        <taxon>Malpighiales</taxon>
        <taxon>Salicaceae</taxon>
        <taxon>Saliceae</taxon>
        <taxon>Salix</taxon>
    </lineage>
</organism>
<reference evidence="1" key="1">
    <citation type="submission" date="2022-11" db="EMBL/GenBank/DDBJ databases">
        <authorList>
            <person name="Hyden B.L."/>
            <person name="Feng K."/>
            <person name="Yates T."/>
            <person name="Jawdy S."/>
            <person name="Smart L.B."/>
            <person name="Muchero W."/>
        </authorList>
    </citation>
    <scope>NUCLEOTIDE SEQUENCE</scope>
    <source>
        <tissue evidence="1">Shoot tip</tissue>
    </source>
</reference>
<accession>A0A9Q0UXI9</accession>
<evidence type="ECO:0008006" key="3">
    <source>
        <dbReference type="Google" id="ProtNLM"/>
    </source>
</evidence>
<keyword evidence="2" id="KW-1185">Reference proteome</keyword>
<dbReference type="Proteomes" id="UP001151529">
    <property type="component" value="Chromosome 5"/>
</dbReference>
<comment type="caution">
    <text evidence="1">The sequence shown here is derived from an EMBL/GenBank/DDBJ whole genome shotgun (WGS) entry which is preliminary data.</text>
</comment>
<dbReference type="AlphaFoldDB" id="A0A9Q0UXI9"/>
<sequence>MPPRGQLDITYFAGYGGHLHMGVGINCLVLEFDIWELKADSSGWFIKYHLDLHSMRRKLANRCPFSVLSLIRAEKEDESTIVFVVDGRAISYNLHDRR</sequence>
<evidence type="ECO:0000313" key="2">
    <source>
        <dbReference type="Proteomes" id="UP001151529"/>
    </source>
</evidence>
<proteinExistence type="predicted"/>
<dbReference type="EMBL" id="JAPFFL010000003">
    <property type="protein sequence ID" value="KAJ6737500.1"/>
    <property type="molecule type" value="Genomic_DNA"/>
</dbReference>
<dbReference type="OrthoDB" id="605328at2759"/>
<name>A0A9Q0UXI9_SALVM</name>